<dbReference type="PIRSF" id="PIRSF036881">
    <property type="entry name" value="PAT"/>
    <property type="match status" value="1"/>
</dbReference>
<evidence type="ECO:0000313" key="5">
    <source>
        <dbReference type="RefSeq" id="XP_014382699.1"/>
    </source>
</evidence>
<evidence type="ECO:0000256" key="3">
    <source>
        <dbReference type="ARBA" id="ARBA00022677"/>
    </source>
</evidence>
<protein>
    <submittedName>
        <fullName evidence="5">Perilipin-3-like</fullName>
    </submittedName>
</protein>
<comment type="subcellular location">
    <subcellularLocation>
        <location evidence="1">Lipid droplet</location>
    </subcellularLocation>
</comment>
<keyword evidence="3" id="KW-0551">Lipid droplet</keyword>
<dbReference type="GeneID" id="102369104"/>
<dbReference type="GO" id="GO:0005829">
    <property type="term" value="C:cytosol"/>
    <property type="evidence" value="ECO:0007669"/>
    <property type="project" value="TreeGrafter"/>
</dbReference>
<proteinExistence type="inferred from homology"/>
<dbReference type="InterPro" id="IPR004279">
    <property type="entry name" value="Perilipin"/>
</dbReference>
<dbReference type="GO" id="GO:0010890">
    <property type="term" value="P:positive regulation of triglyceride storage"/>
    <property type="evidence" value="ECO:0007669"/>
    <property type="project" value="TreeGrafter"/>
</dbReference>
<dbReference type="eggNOG" id="ENOG502R7TG">
    <property type="taxonomic scope" value="Eukaryota"/>
</dbReference>
<dbReference type="STRING" id="38654.A0A1U8DYC0"/>
<dbReference type="Pfam" id="PF03036">
    <property type="entry name" value="Perilipin"/>
    <property type="match status" value="1"/>
</dbReference>
<dbReference type="PANTHER" id="PTHR14024:SF11">
    <property type="entry name" value="PERILIPIN-3"/>
    <property type="match status" value="1"/>
</dbReference>
<dbReference type="Gene3D" id="1.20.120.340">
    <property type="entry name" value="Flagellar protein FliS"/>
    <property type="match status" value="1"/>
</dbReference>
<dbReference type="GO" id="GO:0005811">
    <property type="term" value="C:lipid droplet"/>
    <property type="evidence" value="ECO:0007669"/>
    <property type="project" value="UniProtKB-SubCell"/>
</dbReference>
<dbReference type="KEGG" id="asn:102369104"/>
<reference evidence="5" key="1">
    <citation type="submission" date="2025-08" db="UniProtKB">
        <authorList>
            <consortium name="RefSeq"/>
        </authorList>
    </citation>
    <scope>IDENTIFICATION</scope>
</reference>
<name>A0A1U8DYC0_ALLSI</name>
<dbReference type="InParanoid" id="A0A1U8DYC0"/>
<dbReference type="PANTHER" id="PTHR14024">
    <property type="entry name" value="PERILIPIN"/>
    <property type="match status" value="1"/>
</dbReference>
<dbReference type="GO" id="GO:0019915">
    <property type="term" value="P:lipid storage"/>
    <property type="evidence" value="ECO:0007669"/>
    <property type="project" value="TreeGrafter"/>
</dbReference>
<keyword evidence="4" id="KW-1185">Reference proteome</keyword>
<dbReference type="AlphaFoldDB" id="A0A1U8DYC0"/>
<dbReference type="Gene3D" id="3.30.720.170">
    <property type="entry name" value="Perilipin, alpha-beta domain"/>
    <property type="match status" value="1"/>
</dbReference>
<comment type="similarity">
    <text evidence="2">Belongs to the perilipin family.</text>
</comment>
<evidence type="ECO:0000313" key="4">
    <source>
        <dbReference type="Proteomes" id="UP000189705"/>
    </source>
</evidence>
<evidence type="ECO:0000256" key="1">
    <source>
        <dbReference type="ARBA" id="ARBA00004502"/>
    </source>
</evidence>
<dbReference type="RefSeq" id="XP_014382699.1">
    <property type="nucleotide sequence ID" value="XM_014527213.1"/>
</dbReference>
<organism evidence="4 5">
    <name type="scientific">Alligator sinensis</name>
    <name type="common">Chinese alligator</name>
    <dbReference type="NCBI Taxonomy" id="38654"/>
    <lineage>
        <taxon>Eukaryota</taxon>
        <taxon>Metazoa</taxon>
        <taxon>Chordata</taxon>
        <taxon>Craniata</taxon>
        <taxon>Vertebrata</taxon>
        <taxon>Euteleostomi</taxon>
        <taxon>Archelosauria</taxon>
        <taxon>Archosauria</taxon>
        <taxon>Crocodylia</taxon>
        <taxon>Alligatoridae</taxon>
        <taxon>Alligatorinae</taxon>
        <taxon>Alligator</taxon>
    </lineage>
</organism>
<evidence type="ECO:0000256" key="2">
    <source>
        <dbReference type="ARBA" id="ARBA00006311"/>
    </source>
</evidence>
<dbReference type="SUPFAM" id="SSF109775">
    <property type="entry name" value="Mannose-6-phosphate receptor binding protein 1 (Tip47), C-terminal domain"/>
    <property type="match status" value="1"/>
</dbReference>
<gene>
    <name evidence="5" type="primary">LOC102369104</name>
</gene>
<sequence>MSASGDEPQASSPAAQEQELQVPVEAKDLVVATVVGAKDAVCSTVAGAKAAVSSVVDVAKGAVQEGVEKTRSAVTSSMDTVMGSSLGQKVVSGLDVVLEKSEQWVDHYLPMTDEELAALATPVEGAEVAPVEKQRQSYYVRLGSLSTSLQQRAYQHSLGKMRHARQSTLEALAQLQQAVDLINYAKQIVDEKLQDGQDKLYQMWLACTKEQSKGQEDTDSAEIEVQALAMSDHLLQQLKSNCSMLLGSIKGLPSSLQNKAQQIYSSMEELQAFFSPAKYGWCLVPIS</sequence>
<dbReference type="Proteomes" id="UP000189705">
    <property type="component" value="Unplaced"/>
</dbReference>
<accession>A0A1U8DYC0</accession>